<reference evidence="3" key="1">
    <citation type="submission" date="2020-06" db="EMBL/GenBank/DDBJ databases">
        <title>Unique genomic features of the anaerobic methanotrophic archaea.</title>
        <authorList>
            <person name="Chadwick G.L."/>
            <person name="Skennerton C.T."/>
            <person name="Laso-Perez R."/>
            <person name="Leu A.O."/>
            <person name="Speth D.R."/>
            <person name="Yu H."/>
            <person name="Morgan-Lang C."/>
            <person name="Hatzenpichler R."/>
            <person name="Goudeau D."/>
            <person name="Malmstrom R."/>
            <person name="Brazelton W.J."/>
            <person name="Woyke T."/>
            <person name="Hallam S.J."/>
            <person name="Tyson G.W."/>
            <person name="Wegener G."/>
            <person name="Boetius A."/>
            <person name="Orphan V."/>
        </authorList>
    </citation>
    <scope>NUCLEOTIDE SEQUENCE</scope>
</reference>
<sequence>MNPDFLTNHVRCFAPQNIHLENRFDETEVHFDRPPFRVKFADLLSCNFFWVKEGGSNDFSTDFYLAYCQHVQYLAVHGHIHPGSVVVLAFPI</sequence>
<dbReference type="EMBL" id="MT631126">
    <property type="protein sequence ID" value="QNO45494.1"/>
    <property type="molecule type" value="Genomic_DNA"/>
</dbReference>
<evidence type="ECO:0000313" key="1">
    <source>
        <dbReference type="EMBL" id="QNO42265.1"/>
    </source>
</evidence>
<evidence type="ECO:0000313" key="5">
    <source>
        <dbReference type="EMBL" id="QNO45494.1"/>
    </source>
</evidence>
<evidence type="ECO:0000313" key="4">
    <source>
        <dbReference type="EMBL" id="QNO45333.1"/>
    </source>
</evidence>
<dbReference type="EMBL" id="MT630724">
    <property type="protein sequence ID" value="QNO42265.1"/>
    <property type="molecule type" value="Genomic_DNA"/>
</dbReference>
<dbReference type="EMBL" id="MT630789">
    <property type="protein sequence ID" value="QNO43100.1"/>
    <property type="molecule type" value="Genomic_DNA"/>
</dbReference>
<dbReference type="EMBL" id="MT631099">
    <property type="protein sequence ID" value="QNO45333.1"/>
    <property type="molecule type" value="Genomic_DNA"/>
</dbReference>
<evidence type="ECO:0000313" key="2">
    <source>
        <dbReference type="EMBL" id="QNO43100.1"/>
    </source>
</evidence>
<proteinExistence type="predicted"/>
<dbReference type="AlphaFoldDB" id="A0A7G9Y5K0"/>
<name>A0A7G9Y5K0_9EURY</name>
<organism evidence="3">
    <name type="scientific">Candidatus Methanogaster sp. ANME-2c ERB4</name>
    <dbReference type="NCBI Taxonomy" id="2759911"/>
    <lineage>
        <taxon>Archaea</taxon>
        <taxon>Methanobacteriati</taxon>
        <taxon>Methanobacteriota</taxon>
        <taxon>Stenosarchaea group</taxon>
        <taxon>Methanomicrobia</taxon>
        <taxon>Methanosarcinales</taxon>
        <taxon>ANME-2 cluster</taxon>
        <taxon>Candidatus Methanogasteraceae</taxon>
        <taxon>Candidatus Methanogaster</taxon>
    </lineage>
</organism>
<evidence type="ECO:0000313" key="3">
    <source>
        <dbReference type="EMBL" id="QNO43284.1"/>
    </source>
</evidence>
<protein>
    <submittedName>
        <fullName evidence="3">Uncharacterized protein</fullName>
    </submittedName>
</protein>
<accession>A0A7G9Y5K0</accession>
<gene>
    <name evidence="3" type="ORF">CFCDKGLG_00003</name>
    <name evidence="4" type="ORF">MAODPDDD_00002</name>
    <name evidence="2" type="ORF">MLBHKIFI_00005</name>
    <name evidence="1" type="ORF">OICIIDJB_00005</name>
    <name evidence="5" type="ORF">PALFMHCA_00004</name>
</gene>
<dbReference type="EMBL" id="MT630805">
    <property type="protein sequence ID" value="QNO43284.1"/>
    <property type="molecule type" value="Genomic_DNA"/>
</dbReference>